<dbReference type="GO" id="GO:0016604">
    <property type="term" value="C:nuclear body"/>
    <property type="evidence" value="ECO:0007669"/>
    <property type="project" value="TreeGrafter"/>
</dbReference>
<dbReference type="PANTHER" id="PTHR21196">
    <property type="entry name" value="U7 SNRNA-ASSOCIATED SM-LIKE PROTEIN LSM10"/>
    <property type="match status" value="1"/>
</dbReference>
<dbReference type="InterPro" id="IPR001163">
    <property type="entry name" value="Sm_dom_euk/arc"/>
</dbReference>
<gene>
    <name evidence="2" type="ORF">PENTCL1PPCAC_22821</name>
</gene>
<dbReference type="PANTHER" id="PTHR21196:SF1">
    <property type="entry name" value="U7 SNRNA-ASSOCIATED SM-LIKE PROTEIN LSM10"/>
    <property type="match status" value="1"/>
</dbReference>
<name>A0AAV5U2B9_9BILA</name>
<evidence type="ECO:0000259" key="1">
    <source>
        <dbReference type="Pfam" id="PF01423"/>
    </source>
</evidence>
<dbReference type="InterPro" id="IPR010920">
    <property type="entry name" value="LSM_dom_sf"/>
</dbReference>
<sequence>IQIYFSRTSDNCRMNESKAIREGLSSFVRGLIGKKLLVEMRGDKYVNGVLESCDCFLNLRYVNHSLVLELSQMLLNNILQSGRHIRFIHMDDYADVVACIRRGINTK</sequence>
<dbReference type="EMBL" id="BTSX01000005">
    <property type="protein sequence ID" value="GMT00647.1"/>
    <property type="molecule type" value="Genomic_DNA"/>
</dbReference>
<feature type="non-terminal residue" evidence="2">
    <location>
        <position position="1"/>
    </location>
</feature>
<dbReference type="AlphaFoldDB" id="A0AAV5U2B9"/>
<dbReference type="Gene3D" id="2.30.30.100">
    <property type="match status" value="1"/>
</dbReference>
<evidence type="ECO:0000313" key="2">
    <source>
        <dbReference type="EMBL" id="GMT00647.1"/>
    </source>
</evidence>
<proteinExistence type="predicted"/>
<dbReference type="Proteomes" id="UP001432027">
    <property type="component" value="Unassembled WGS sequence"/>
</dbReference>
<keyword evidence="3" id="KW-1185">Reference proteome</keyword>
<dbReference type="GO" id="GO:0006398">
    <property type="term" value="P:mRNA 3'-end processing by stem-loop binding and cleavage"/>
    <property type="evidence" value="ECO:0007669"/>
    <property type="project" value="TreeGrafter"/>
</dbReference>
<dbReference type="SUPFAM" id="SSF50182">
    <property type="entry name" value="Sm-like ribonucleoproteins"/>
    <property type="match status" value="1"/>
</dbReference>
<dbReference type="GO" id="GO:0071208">
    <property type="term" value="F:histone pre-mRNA DCP binding"/>
    <property type="evidence" value="ECO:0007669"/>
    <property type="project" value="TreeGrafter"/>
</dbReference>
<dbReference type="Pfam" id="PF01423">
    <property type="entry name" value="LSM"/>
    <property type="match status" value="1"/>
</dbReference>
<dbReference type="InterPro" id="IPR052840">
    <property type="entry name" value="U7_snRNA_Sm-like"/>
</dbReference>
<organism evidence="2 3">
    <name type="scientific">Pristionchus entomophagus</name>
    <dbReference type="NCBI Taxonomy" id="358040"/>
    <lineage>
        <taxon>Eukaryota</taxon>
        <taxon>Metazoa</taxon>
        <taxon>Ecdysozoa</taxon>
        <taxon>Nematoda</taxon>
        <taxon>Chromadorea</taxon>
        <taxon>Rhabditida</taxon>
        <taxon>Rhabditina</taxon>
        <taxon>Diplogasteromorpha</taxon>
        <taxon>Diplogasteroidea</taxon>
        <taxon>Neodiplogasteridae</taxon>
        <taxon>Pristionchus</taxon>
    </lineage>
</organism>
<evidence type="ECO:0000313" key="3">
    <source>
        <dbReference type="Proteomes" id="UP001432027"/>
    </source>
</evidence>
<dbReference type="GO" id="GO:0071209">
    <property type="term" value="F:U7 snRNA binding"/>
    <property type="evidence" value="ECO:0007669"/>
    <property type="project" value="TreeGrafter"/>
</dbReference>
<feature type="non-terminal residue" evidence="2">
    <location>
        <position position="107"/>
    </location>
</feature>
<comment type="caution">
    <text evidence="2">The sequence shown here is derived from an EMBL/GenBank/DDBJ whole genome shotgun (WGS) entry which is preliminary data.</text>
</comment>
<protein>
    <recommendedName>
        <fullName evidence="1">Sm domain-containing protein</fullName>
    </recommendedName>
</protein>
<accession>A0AAV5U2B9</accession>
<feature type="domain" description="Sm" evidence="1">
    <location>
        <begin position="27"/>
        <end position="60"/>
    </location>
</feature>
<reference evidence="2" key="1">
    <citation type="submission" date="2023-10" db="EMBL/GenBank/DDBJ databases">
        <title>Genome assembly of Pristionchus species.</title>
        <authorList>
            <person name="Yoshida K."/>
            <person name="Sommer R.J."/>
        </authorList>
    </citation>
    <scope>NUCLEOTIDE SEQUENCE</scope>
    <source>
        <strain evidence="2">RS0144</strain>
    </source>
</reference>
<dbReference type="GO" id="GO:0071254">
    <property type="term" value="C:cytoplasmic U snRNP body"/>
    <property type="evidence" value="ECO:0007669"/>
    <property type="project" value="TreeGrafter"/>
</dbReference>